<evidence type="ECO:0000256" key="1">
    <source>
        <dbReference type="ARBA" id="ARBA00022723"/>
    </source>
</evidence>
<reference evidence="5 6" key="2">
    <citation type="journal article" date="2009" name="PLoS ONE">
        <title>An integrated genetic and cytogenetic map of the cucumber genome.</title>
        <authorList>
            <person name="Ren Y."/>
            <person name="Zhang Z."/>
            <person name="Liu J."/>
            <person name="Staub J.E."/>
            <person name="Han Y."/>
            <person name="Cheng Z."/>
            <person name="Li X."/>
            <person name="Lu J."/>
            <person name="Miao H."/>
            <person name="Kang H."/>
            <person name="Xie B."/>
            <person name="Gu X."/>
            <person name="Wang X."/>
            <person name="Du Y."/>
            <person name="Jin W."/>
            <person name="Huang S."/>
        </authorList>
    </citation>
    <scope>NUCLEOTIDE SEQUENCE [LARGE SCALE GENOMIC DNA]</scope>
    <source>
        <strain evidence="6">cv. 9930</strain>
    </source>
</reference>
<organism evidence="5 6">
    <name type="scientific">Cucumis sativus</name>
    <name type="common">Cucumber</name>
    <dbReference type="NCBI Taxonomy" id="3659"/>
    <lineage>
        <taxon>Eukaryota</taxon>
        <taxon>Viridiplantae</taxon>
        <taxon>Streptophyta</taxon>
        <taxon>Embryophyta</taxon>
        <taxon>Tracheophyta</taxon>
        <taxon>Spermatophyta</taxon>
        <taxon>Magnoliopsida</taxon>
        <taxon>eudicotyledons</taxon>
        <taxon>Gunneridae</taxon>
        <taxon>Pentapetalae</taxon>
        <taxon>rosids</taxon>
        <taxon>fabids</taxon>
        <taxon>Cucurbitales</taxon>
        <taxon>Cucurbitaceae</taxon>
        <taxon>Benincaseae</taxon>
        <taxon>Cucumis</taxon>
    </lineage>
</organism>
<dbReference type="AlphaFoldDB" id="A0A0A0LLS3"/>
<keyword evidence="3" id="KW-0560">Oxidoreductase</keyword>
<dbReference type="Gramene" id="KGN60921">
    <property type="protein sequence ID" value="KGN60921"/>
    <property type="gene ID" value="Csa_2G023880"/>
</dbReference>
<reference evidence="5 6" key="1">
    <citation type="journal article" date="2009" name="Nat. Genet.">
        <title>The genome of the cucumber, Cucumis sativus L.</title>
        <authorList>
            <person name="Huang S."/>
            <person name="Li R."/>
            <person name="Zhang Z."/>
            <person name="Li L."/>
            <person name="Gu X."/>
            <person name="Fan W."/>
            <person name="Lucas W.J."/>
            <person name="Wang X."/>
            <person name="Xie B."/>
            <person name="Ni P."/>
            <person name="Ren Y."/>
            <person name="Zhu H."/>
            <person name="Li J."/>
            <person name="Lin K."/>
            <person name="Jin W."/>
            <person name="Fei Z."/>
            <person name="Li G."/>
            <person name="Staub J."/>
            <person name="Kilian A."/>
            <person name="van der Vossen E.A."/>
            <person name="Wu Y."/>
            <person name="Guo J."/>
            <person name="He J."/>
            <person name="Jia Z."/>
            <person name="Ren Y."/>
            <person name="Tian G."/>
            <person name="Lu Y."/>
            <person name="Ruan J."/>
            <person name="Qian W."/>
            <person name="Wang M."/>
            <person name="Huang Q."/>
            <person name="Li B."/>
            <person name="Xuan Z."/>
            <person name="Cao J."/>
            <person name="Asan"/>
            <person name="Wu Z."/>
            <person name="Zhang J."/>
            <person name="Cai Q."/>
            <person name="Bai Y."/>
            <person name="Zhao B."/>
            <person name="Han Y."/>
            <person name="Li Y."/>
            <person name="Li X."/>
            <person name="Wang S."/>
            <person name="Shi Q."/>
            <person name="Liu S."/>
            <person name="Cho W.K."/>
            <person name="Kim J.Y."/>
            <person name="Xu Y."/>
            <person name="Heller-Uszynska K."/>
            <person name="Miao H."/>
            <person name="Cheng Z."/>
            <person name="Zhang S."/>
            <person name="Wu J."/>
            <person name="Yang Y."/>
            <person name="Kang H."/>
            <person name="Li M."/>
            <person name="Liang H."/>
            <person name="Ren X."/>
            <person name="Shi Z."/>
            <person name="Wen M."/>
            <person name="Jian M."/>
            <person name="Yang H."/>
            <person name="Zhang G."/>
            <person name="Yang Z."/>
            <person name="Chen R."/>
            <person name="Liu S."/>
            <person name="Li J."/>
            <person name="Ma L."/>
            <person name="Liu H."/>
            <person name="Zhou Y."/>
            <person name="Zhao J."/>
            <person name="Fang X."/>
            <person name="Li G."/>
            <person name="Fang L."/>
            <person name="Li Y."/>
            <person name="Liu D."/>
            <person name="Zheng H."/>
            <person name="Zhang Y."/>
            <person name="Qin N."/>
            <person name="Li Z."/>
            <person name="Yang G."/>
            <person name="Yang S."/>
            <person name="Bolund L."/>
            <person name="Kristiansen K."/>
            <person name="Zheng H."/>
            <person name="Li S."/>
            <person name="Zhang X."/>
            <person name="Yang H."/>
            <person name="Wang J."/>
            <person name="Sun R."/>
            <person name="Zhang B."/>
            <person name="Jiang S."/>
            <person name="Wang J."/>
            <person name="Du Y."/>
            <person name="Li S."/>
        </authorList>
    </citation>
    <scope>NUCLEOTIDE SEQUENCE [LARGE SCALE GENOMIC DNA]</scope>
    <source>
        <strain evidence="6">cv. 9930</strain>
    </source>
</reference>
<gene>
    <name evidence="5" type="ORF">Csa_2G023880</name>
</gene>
<protein>
    <submittedName>
        <fullName evidence="5">Lipoxygenase</fullName>
    </submittedName>
</protein>
<dbReference type="InterPro" id="IPR036392">
    <property type="entry name" value="PLAT/LH2_dom_sf"/>
</dbReference>
<dbReference type="PANTHER" id="PTHR11771">
    <property type="entry name" value="LIPOXYGENASE"/>
    <property type="match status" value="1"/>
</dbReference>
<dbReference type="EMBL" id="CM002923">
    <property type="protein sequence ID" value="KGN60921.1"/>
    <property type="molecule type" value="Genomic_DNA"/>
</dbReference>
<dbReference type="GO" id="GO:0034440">
    <property type="term" value="P:lipid oxidation"/>
    <property type="evidence" value="ECO:0007669"/>
    <property type="project" value="InterPro"/>
</dbReference>
<evidence type="ECO:0000256" key="2">
    <source>
        <dbReference type="ARBA" id="ARBA00022964"/>
    </source>
</evidence>
<keyword evidence="2" id="KW-0223">Dioxygenase</keyword>
<dbReference type="InterPro" id="IPR013819">
    <property type="entry name" value="LipOase_C"/>
</dbReference>
<dbReference type="SUPFAM" id="SSF49723">
    <property type="entry name" value="Lipase/lipooxygenase domain (PLAT/LH2 domain)"/>
    <property type="match status" value="1"/>
</dbReference>
<dbReference type="Gene3D" id="2.60.60.20">
    <property type="entry name" value="PLAT/LH2 domain"/>
    <property type="match status" value="1"/>
</dbReference>
<keyword evidence="6" id="KW-1185">Reference proteome</keyword>
<proteinExistence type="predicted"/>
<sequence>MFGIGKNIIEGALNTTGDLAGSVINAGGNILDRVSSLGGNKIKGKVILMRSNVLDFTEFHSNLLDNFTELLGGGVSFQLISATHTYNKIGWSTDEEFAREMLAGPNPLLIRRLEAFPPTSKLDPNVYGNQNSTITEEHIKHGLDGLTVDEVSKENLNFFLL</sequence>
<dbReference type="Gene3D" id="3.10.450.60">
    <property type="match status" value="1"/>
</dbReference>
<accession>A0A0A0LLS3</accession>
<reference evidence="5 6" key="3">
    <citation type="journal article" date="2010" name="BMC Genomics">
        <title>Transcriptome sequencing and comparative analysis of cucumber flowers with different sex types.</title>
        <authorList>
            <person name="Guo S."/>
            <person name="Zheng Y."/>
            <person name="Joung J.G."/>
            <person name="Liu S."/>
            <person name="Zhang Z."/>
            <person name="Crasta O.R."/>
            <person name="Sobral B.W."/>
            <person name="Xu Y."/>
            <person name="Huang S."/>
            <person name="Fei Z."/>
        </authorList>
    </citation>
    <scope>NUCLEOTIDE SEQUENCE [LARGE SCALE GENOMIC DNA]</scope>
    <source>
        <strain evidence="6">cv. 9930</strain>
    </source>
</reference>
<dbReference type="GO" id="GO:0046872">
    <property type="term" value="F:metal ion binding"/>
    <property type="evidence" value="ECO:0007669"/>
    <property type="project" value="UniProtKB-KW"/>
</dbReference>
<dbReference type="GO" id="GO:0016702">
    <property type="term" value="F:oxidoreductase activity, acting on single donors with incorporation of molecular oxygen, incorporation of two atoms of oxygen"/>
    <property type="evidence" value="ECO:0007669"/>
    <property type="project" value="InterPro"/>
</dbReference>
<dbReference type="Pfam" id="PF00305">
    <property type="entry name" value="Lipoxygenase"/>
    <property type="match status" value="1"/>
</dbReference>
<dbReference type="PROSITE" id="PS51393">
    <property type="entry name" value="LIPOXYGENASE_3"/>
    <property type="match status" value="1"/>
</dbReference>
<keyword evidence="1" id="KW-0479">Metal-binding</keyword>
<dbReference type="SUPFAM" id="SSF48484">
    <property type="entry name" value="Lipoxigenase"/>
    <property type="match status" value="1"/>
</dbReference>
<evidence type="ECO:0000256" key="3">
    <source>
        <dbReference type="ARBA" id="ARBA00023002"/>
    </source>
</evidence>
<evidence type="ECO:0000313" key="6">
    <source>
        <dbReference type="Proteomes" id="UP000029981"/>
    </source>
</evidence>
<name>A0A0A0LLS3_CUCSA</name>
<feature type="domain" description="Lipoxygenase" evidence="4">
    <location>
        <begin position="1"/>
        <end position="161"/>
    </location>
</feature>
<reference evidence="5 6" key="4">
    <citation type="journal article" date="2011" name="BMC Genomics">
        <title>RNA-Seq improves annotation of protein-coding genes in the cucumber genome.</title>
        <authorList>
            <person name="Li Z."/>
            <person name="Zhang Z."/>
            <person name="Yan P."/>
            <person name="Huang S."/>
            <person name="Fei Z."/>
            <person name="Lin K."/>
        </authorList>
    </citation>
    <scope>NUCLEOTIDE SEQUENCE [LARGE SCALE GENOMIC DNA]</scope>
    <source>
        <strain evidence="6">cv. 9930</strain>
    </source>
</reference>
<dbReference type="InterPro" id="IPR000907">
    <property type="entry name" value="LipOase"/>
</dbReference>
<evidence type="ECO:0000313" key="5">
    <source>
        <dbReference type="EMBL" id="KGN60921.1"/>
    </source>
</evidence>
<dbReference type="Proteomes" id="UP000029981">
    <property type="component" value="Chromosome 2"/>
</dbReference>
<dbReference type="STRING" id="3659.A0A0A0LLS3"/>
<dbReference type="InterPro" id="IPR036226">
    <property type="entry name" value="LipOase_C_sf"/>
</dbReference>
<evidence type="ECO:0000259" key="4">
    <source>
        <dbReference type="PROSITE" id="PS51393"/>
    </source>
</evidence>